<reference evidence="1 2" key="1">
    <citation type="journal article" date="2020" name="Appl. Environ. Microbiol.">
        <title>Genomic Characteristics of a Novel Species of Ammonia-Oxidizing Archaea from the Jiulong River Estuary.</title>
        <authorList>
            <person name="Zou D."/>
            <person name="Wan R."/>
            <person name="Han L."/>
            <person name="Xu M.N."/>
            <person name="Liu Y."/>
            <person name="Liu H."/>
            <person name="Kao S.J."/>
            <person name="Li M."/>
        </authorList>
    </citation>
    <scope>NUCLEOTIDE SEQUENCE [LARGE SCALE GENOMIC DNA]</scope>
    <source>
        <strain evidence="1">W1bin1</strain>
    </source>
</reference>
<dbReference type="EMBL" id="JACEMZ010000033">
    <property type="protein sequence ID" value="MBA4452609.1"/>
    <property type="molecule type" value="Genomic_DNA"/>
</dbReference>
<proteinExistence type="predicted"/>
<name>A0AC60VZ17_9ARCH</name>
<organism evidence="1 2">
    <name type="scientific">Candidatus Nitrosomaritimum aestuariumsis</name>
    <dbReference type="NCBI Taxonomy" id="3342354"/>
    <lineage>
        <taxon>Archaea</taxon>
        <taxon>Nitrososphaerota</taxon>
        <taxon>Nitrososphaeria</taxon>
        <taxon>Nitrosopumilales</taxon>
        <taxon>Nitrosopumilaceae</taxon>
        <taxon>Candidatus Nitrosomaritimum</taxon>
    </lineage>
</organism>
<protein>
    <submittedName>
        <fullName evidence="1">CbtB-domain containing protein</fullName>
    </submittedName>
</protein>
<accession>A0AC60VZ17</accession>
<dbReference type="Proteomes" id="UP000559653">
    <property type="component" value="Unassembled WGS sequence"/>
</dbReference>
<gene>
    <name evidence="1" type="ORF">H2B03_05505</name>
</gene>
<evidence type="ECO:0000313" key="1">
    <source>
        <dbReference type="EMBL" id="MBA4452609.1"/>
    </source>
</evidence>
<comment type="caution">
    <text evidence="1">The sequence shown here is derived from an EMBL/GenBank/DDBJ whole genome shotgun (WGS) entry which is preliminary data.</text>
</comment>
<evidence type="ECO:0000313" key="2">
    <source>
        <dbReference type="Proteomes" id="UP000559653"/>
    </source>
</evidence>
<sequence>MSQSRQINVSKTGVPTIAIIALAIIFAAGLFVVGFDQGHIFSVAFGEQAFEDLYIHELTHDMRHAAGFPCH</sequence>